<proteinExistence type="predicted"/>
<reference evidence="1" key="2">
    <citation type="journal article" date="2024" name="Plant">
        <title>Genomic evolution and insights into agronomic trait innovations of Sesamum species.</title>
        <authorList>
            <person name="Miao H."/>
            <person name="Wang L."/>
            <person name="Qu L."/>
            <person name="Liu H."/>
            <person name="Sun Y."/>
            <person name="Le M."/>
            <person name="Wang Q."/>
            <person name="Wei S."/>
            <person name="Zheng Y."/>
            <person name="Lin W."/>
            <person name="Duan Y."/>
            <person name="Cao H."/>
            <person name="Xiong S."/>
            <person name="Wang X."/>
            <person name="Wei L."/>
            <person name="Li C."/>
            <person name="Ma Q."/>
            <person name="Ju M."/>
            <person name="Zhao R."/>
            <person name="Li G."/>
            <person name="Mu C."/>
            <person name="Tian Q."/>
            <person name="Mei H."/>
            <person name="Zhang T."/>
            <person name="Gao T."/>
            <person name="Zhang H."/>
        </authorList>
    </citation>
    <scope>NUCLEOTIDE SEQUENCE</scope>
    <source>
        <strain evidence="1">G02</strain>
    </source>
</reference>
<protein>
    <submittedName>
        <fullName evidence="1">Uncharacterized protein</fullName>
    </submittedName>
</protein>
<evidence type="ECO:0000313" key="1">
    <source>
        <dbReference type="EMBL" id="KAL0387523.1"/>
    </source>
</evidence>
<dbReference type="EMBL" id="JACGWJ010000011">
    <property type="protein sequence ID" value="KAL0387523.1"/>
    <property type="molecule type" value="Genomic_DNA"/>
</dbReference>
<accession>A0AAW2S4W7</accession>
<reference evidence="1" key="1">
    <citation type="submission" date="2020-06" db="EMBL/GenBank/DDBJ databases">
        <authorList>
            <person name="Li T."/>
            <person name="Hu X."/>
            <person name="Zhang T."/>
            <person name="Song X."/>
            <person name="Zhang H."/>
            <person name="Dai N."/>
            <person name="Sheng W."/>
            <person name="Hou X."/>
            <person name="Wei L."/>
        </authorList>
    </citation>
    <scope>NUCLEOTIDE SEQUENCE</scope>
    <source>
        <strain evidence="1">G02</strain>
        <tissue evidence="1">Leaf</tissue>
    </source>
</reference>
<gene>
    <name evidence="1" type="ORF">Sradi_2634100</name>
</gene>
<comment type="caution">
    <text evidence="1">The sequence shown here is derived from an EMBL/GenBank/DDBJ whole genome shotgun (WGS) entry which is preliminary data.</text>
</comment>
<name>A0AAW2S4W7_SESRA</name>
<dbReference type="AlphaFoldDB" id="A0AAW2S4W7"/>
<sequence length="78" mass="8932">MGLHSASRSSGWRRSWRQTMTTFRHLLDEEVEVEGDEEEASSLSEEEKVEEVMEKVMGRPLLEWIGGPPILKPPPLIN</sequence>
<organism evidence="1">
    <name type="scientific">Sesamum radiatum</name>
    <name type="common">Black benniseed</name>
    <dbReference type="NCBI Taxonomy" id="300843"/>
    <lineage>
        <taxon>Eukaryota</taxon>
        <taxon>Viridiplantae</taxon>
        <taxon>Streptophyta</taxon>
        <taxon>Embryophyta</taxon>
        <taxon>Tracheophyta</taxon>
        <taxon>Spermatophyta</taxon>
        <taxon>Magnoliopsida</taxon>
        <taxon>eudicotyledons</taxon>
        <taxon>Gunneridae</taxon>
        <taxon>Pentapetalae</taxon>
        <taxon>asterids</taxon>
        <taxon>lamiids</taxon>
        <taxon>Lamiales</taxon>
        <taxon>Pedaliaceae</taxon>
        <taxon>Sesamum</taxon>
    </lineage>
</organism>